<protein>
    <recommendedName>
        <fullName evidence="10">Glycerol-3-phosphate acyltransferase</fullName>
    </recommendedName>
    <alternativeName>
        <fullName evidence="10">Acyl-PO4 G3P acyltransferase</fullName>
    </alternativeName>
    <alternativeName>
        <fullName evidence="10">Acyl-phosphate--glycerol-3-phosphate acyltransferase</fullName>
    </alternativeName>
    <alternativeName>
        <fullName evidence="10">G3P acyltransferase</fullName>
        <shortName evidence="10">GPAT</shortName>
        <ecNumber evidence="10">2.3.1.275</ecNumber>
    </alternativeName>
    <alternativeName>
        <fullName evidence="10">Lysophosphatidic acid synthase</fullName>
        <shortName evidence="10">LPA synthase</shortName>
    </alternativeName>
</protein>
<dbReference type="InterPro" id="IPR003811">
    <property type="entry name" value="G3P_acylTferase_PlsY"/>
</dbReference>
<dbReference type="SMART" id="SM01207">
    <property type="entry name" value="G3P_acyltransf"/>
    <property type="match status" value="1"/>
</dbReference>
<comment type="subcellular location">
    <subcellularLocation>
        <location evidence="10">Cell membrane</location>
        <topology evidence="10">Multi-pass membrane protein</topology>
    </subcellularLocation>
</comment>
<dbReference type="eggNOG" id="COG0344">
    <property type="taxonomic scope" value="Bacteria"/>
</dbReference>
<keyword evidence="12" id="KW-1185">Reference proteome</keyword>
<evidence type="ECO:0000256" key="8">
    <source>
        <dbReference type="ARBA" id="ARBA00023209"/>
    </source>
</evidence>
<sequence>MNPSTPVSVLGAVVVAAVCFAIGGLNPATFVGRSQGVDVASVGSGNPGATNIGRALGRKWGIAVGVLDMLKGLVPTLVVLLTLGTWFALVAGAACVVGHIYSPYLHGRGGKGVATSLGAMLAVVPWAALAGLVAFLVALPFVKRLGDASVVATALLVVIGVVLAVRADDATERGVGVWLTLVSLLVLARHRRNILIWVTRLSG</sequence>
<feature type="transmembrane region" description="Helical" evidence="10">
    <location>
        <begin position="148"/>
        <end position="167"/>
    </location>
</feature>
<comment type="pathway">
    <text evidence="10">Lipid metabolism; phospholipid metabolism.</text>
</comment>
<dbReference type="Pfam" id="PF02660">
    <property type="entry name" value="G3P_acyltransf"/>
    <property type="match status" value="1"/>
</dbReference>
<keyword evidence="9 10" id="KW-1208">Phospholipid metabolism</keyword>
<accession>A0A0A0JWE3</accession>
<proteinExistence type="inferred from homology"/>
<dbReference type="PANTHER" id="PTHR30309:SF0">
    <property type="entry name" value="GLYCEROL-3-PHOSPHATE ACYLTRANSFERASE-RELATED"/>
    <property type="match status" value="1"/>
</dbReference>
<keyword evidence="3 10" id="KW-0808">Transferase</keyword>
<feature type="transmembrane region" description="Helical" evidence="10">
    <location>
        <begin position="6"/>
        <end position="25"/>
    </location>
</feature>
<keyword evidence="6 10" id="KW-0443">Lipid metabolism</keyword>
<keyword evidence="8 10" id="KW-0594">Phospholipid biosynthesis</keyword>
<dbReference type="PANTHER" id="PTHR30309">
    <property type="entry name" value="INNER MEMBRANE PROTEIN YGIH"/>
    <property type="match status" value="1"/>
</dbReference>
<feature type="transmembrane region" description="Helical" evidence="10">
    <location>
        <begin position="113"/>
        <end position="141"/>
    </location>
</feature>
<dbReference type="HAMAP" id="MF_01043">
    <property type="entry name" value="PlsY"/>
    <property type="match status" value="1"/>
</dbReference>
<reference evidence="11 12" key="1">
    <citation type="submission" date="2013-08" db="EMBL/GenBank/DDBJ databases">
        <title>The genome sequence of Knoellia aerolata.</title>
        <authorList>
            <person name="Zhu W."/>
            <person name="Wang G."/>
        </authorList>
    </citation>
    <scope>NUCLEOTIDE SEQUENCE [LARGE SCALE GENOMIC DNA]</scope>
    <source>
        <strain evidence="11 12">DSM 18566</strain>
    </source>
</reference>
<keyword evidence="2 10" id="KW-0444">Lipid biosynthesis</keyword>
<dbReference type="UniPathway" id="UPA00085"/>
<comment type="caution">
    <text evidence="11">The sequence shown here is derived from an EMBL/GenBank/DDBJ whole genome shotgun (WGS) entry which is preliminary data.</text>
</comment>
<evidence type="ECO:0000256" key="10">
    <source>
        <dbReference type="HAMAP-Rule" id="MF_01043"/>
    </source>
</evidence>
<dbReference type="STRING" id="1385519.N801_17805"/>
<evidence type="ECO:0000256" key="6">
    <source>
        <dbReference type="ARBA" id="ARBA00023098"/>
    </source>
</evidence>
<evidence type="ECO:0000256" key="2">
    <source>
        <dbReference type="ARBA" id="ARBA00022516"/>
    </source>
</evidence>
<keyword evidence="5 10" id="KW-1133">Transmembrane helix</keyword>
<evidence type="ECO:0000256" key="5">
    <source>
        <dbReference type="ARBA" id="ARBA00022989"/>
    </source>
</evidence>
<gene>
    <name evidence="10" type="primary">plsY</name>
    <name evidence="11" type="ORF">N801_17805</name>
</gene>
<dbReference type="AlphaFoldDB" id="A0A0A0JWE3"/>
<comment type="similarity">
    <text evidence="10">Belongs to the PlsY family.</text>
</comment>
<name>A0A0A0JWE3_9MICO</name>
<dbReference type="GO" id="GO:0008654">
    <property type="term" value="P:phospholipid biosynthetic process"/>
    <property type="evidence" value="ECO:0007669"/>
    <property type="project" value="UniProtKB-UniRule"/>
</dbReference>
<comment type="catalytic activity">
    <reaction evidence="10">
        <text>an acyl phosphate + sn-glycerol 3-phosphate = a 1-acyl-sn-glycero-3-phosphate + phosphate</text>
        <dbReference type="Rhea" id="RHEA:34075"/>
        <dbReference type="ChEBI" id="CHEBI:43474"/>
        <dbReference type="ChEBI" id="CHEBI:57597"/>
        <dbReference type="ChEBI" id="CHEBI:57970"/>
        <dbReference type="ChEBI" id="CHEBI:59918"/>
        <dbReference type="EC" id="2.3.1.275"/>
    </reaction>
</comment>
<dbReference type="GO" id="GO:0005886">
    <property type="term" value="C:plasma membrane"/>
    <property type="evidence" value="ECO:0007669"/>
    <property type="project" value="UniProtKB-SubCell"/>
</dbReference>
<dbReference type="EMBL" id="AVPL01000062">
    <property type="protein sequence ID" value="KGN39931.1"/>
    <property type="molecule type" value="Genomic_DNA"/>
</dbReference>
<evidence type="ECO:0000256" key="4">
    <source>
        <dbReference type="ARBA" id="ARBA00022692"/>
    </source>
</evidence>
<evidence type="ECO:0000256" key="9">
    <source>
        <dbReference type="ARBA" id="ARBA00023264"/>
    </source>
</evidence>
<evidence type="ECO:0000256" key="7">
    <source>
        <dbReference type="ARBA" id="ARBA00023136"/>
    </source>
</evidence>
<evidence type="ECO:0000256" key="1">
    <source>
        <dbReference type="ARBA" id="ARBA00022475"/>
    </source>
</evidence>
<evidence type="ECO:0000313" key="12">
    <source>
        <dbReference type="Proteomes" id="UP000030013"/>
    </source>
</evidence>
<evidence type="ECO:0000256" key="3">
    <source>
        <dbReference type="ARBA" id="ARBA00022679"/>
    </source>
</evidence>
<dbReference type="RefSeq" id="WP_035940034.1">
    <property type="nucleotide sequence ID" value="NZ_AVPL01000062.1"/>
</dbReference>
<dbReference type="GO" id="GO:0043772">
    <property type="term" value="F:acyl-phosphate glycerol-3-phosphate acyltransferase activity"/>
    <property type="evidence" value="ECO:0007669"/>
    <property type="project" value="UniProtKB-UniRule"/>
</dbReference>
<dbReference type="Proteomes" id="UP000030013">
    <property type="component" value="Unassembled WGS sequence"/>
</dbReference>
<organism evidence="11 12">
    <name type="scientific">Knoellia aerolata DSM 18566</name>
    <dbReference type="NCBI Taxonomy" id="1385519"/>
    <lineage>
        <taxon>Bacteria</taxon>
        <taxon>Bacillati</taxon>
        <taxon>Actinomycetota</taxon>
        <taxon>Actinomycetes</taxon>
        <taxon>Micrococcales</taxon>
        <taxon>Intrasporangiaceae</taxon>
        <taxon>Knoellia</taxon>
    </lineage>
</organism>
<feature type="transmembrane region" description="Helical" evidence="10">
    <location>
        <begin position="77"/>
        <end position="101"/>
    </location>
</feature>
<comment type="subunit">
    <text evidence="10">Probably interacts with PlsX.</text>
</comment>
<keyword evidence="1 10" id="KW-1003">Cell membrane</keyword>
<dbReference type="OrthoDB" id="9777124at2"/>
<evidence type="ECO:0000313" key="11">
    <source>
        <dbReference type="EMBL" id="KGN39931.1"/>
    </source>
</evidence>
<dbReference type="EC" id="2.3.1.275" evidence="10"/>
<comment type="function">
    <text evidence="10">Catalyzes the transfer of an acyl group from acyl-phosphate (acyl-PO(4)) to glycerol-3-phosphate (G3P) to form lysophosphatidic acid (LPA). This enzyme utilizes acyl-phosphate as fatty acyl donor, but not acyl-CoA or acyl-ACP.</text>
</comment>
<keyword evidence="7 10" id="KW-0472">Membrane</keyword>
<keyword evidence="4 10" id="KW-0812">Transmembrane</keyword>